<feature type="region of interest" description="Disordered" evidence="1">
    <location>
        <begin position="1"/>
        <end position="20"/>
    </location>
</feature>
<feature type="compositionally biased region" description="Polar residues" evidence="1">
    <location>
        <begin position="1"/>
        <end position="11"/>
    </location>
</feature>
<gene>
    <name evidence="2" type="ORF">A3D34_01700</name>
</gene>
<reference evidence="2 3" key="1">
    <citation type="journal article" date="2016" name="Nat. Commun.">
        <title>Thousands of microbial genomes shed light on interconnected biogeochemical processes in an aquifer system.</title>
        <authorList>
            <person name="Anantharaman K."/>
            <person name="Brown C.T."/>
            <person name="Hug L.A."/>
            <person name="Sharon I."/>
            <person name="Castelle C.J."/>
            <person name="Probst A.J."/>
            <person name="Thomas B.C."/>
            <person name="Singh A."/>
            <person name="Wilkins M.J."/>
            <person name="Karaoz U."/>
            <person name="Brodie E.L."/>
            <person name="Williams K.H."/>
            <person name="Hubbard S.S."/>
            <person name="Banfield J.F."/>
        </authorList>
    </citation>
    <scope>NUCLEOTIDE SEQUENCE [LARGE SCALE GENOMIC DNA]</scope>
</reference>
<sequence length="244" mass="27812">MAEISQGEQPTKLSPEELEKELERQRLESEWLNPLANSRELIQLLETNNKSNDRKLRLFAVACSRQAYELDPRKRSQQSTRQIETAELFADGNASVEELNTQFYYHGLTIAYQLTNPIIGVGAREAGGSAAGIMARFNNKDGYKLLEEFDQELVKQSVLMREVFGNPFAKKGEKPKIEPDWLTWNSGAVPLLAQAIYDEKEFGKMPVLWDALEEAGCTNEEILKHCRQKEHVRGCWVIDLILGR</sequence>
<organism evidence="2 3">
    <name type="scientific">Candidatus Staskawiczbacteria bacterium RIFCSPHIGHO2_02_FULL_33_16</name>
    <dbReference type="NCBI Taxonomy" id="1802204"/>
    <lineage>
        <taxon>Bacteria</taxon>
        <taxon>Candidatus Staskawicziibacteriota</taxon>
    </lineage>
</organism>
<evidence type="ECO:0000313" key="2">
    <source>
        <dbReference type="EMBL" id="OGZ65964.1"/>
    </source>
</evidence>
<accession>A0A1G2HTX1</accession>
<evidence type="ECO:0000256" key="1">
    <source>
        <dbReference type="SAM" id="MobiDB-lite"/>
    </source>
</evidence>
<dbReference type="AlphaFoldDB" id="A0A1G2HTX1"/>
<protein>
    <submittedName>
        <fullName evidence="2">Uncharacterized protein</fullName>
    </submittedName>
</protein>
<evidence type="ECO:0000313" key="3">
    <source>
        <dbReference type="Proteomes" id="UP000179183"/>
    </source>
</evidence>
<comment type="caution">
    <text evidence="2">The sequence shown here is derived from an EMBL/GenBank/DDBJ whole genome shotgun (WGS) entry which is preliminary data.</text>
</comment>
<proteinExistence type="predicted"/>
<dbReference type="Proteomes" id="UP000179183">
    <property type="component" value="Unassembled WGS sequence"/>
</dbReference>
<name>A0A1G2HTX1_9BACT</name>
<dbReference type="EMBL" id="MHOQ01000034">
    <property type="protein sequence ID" value="OGZ65964.1"/>
    <property type="molecule type" value="Genomic_DNA"/>
</dbReference>